<dbReference type="GO" id="GO:0005886">
    <property type="term" value="C:plasma membrane"/>
    <property type="evidence" value="ECO:0007669"/>
    <property type="project" value="UniProtKB-SubCell"/>
</dbReference>
<dbReference type="InParanoid" id="I3K0I8"/>
<dbReference type="OrthoDB" id="437511at2759"/>
<evidence type="ECO:0000313" key="46">
    <source>
        <dbReference type="Proteomes" id="UP000005207"/>
    </source>
</evidence>
<evidence type="ECO:0000256" key="33">
    <source>
        <dbReference type="ARBA" id="ARBA00042239"/>
    </source>
</evidence>
<evidence type="ECO:0000256" key="7">
    <source>
        <dbReference type="ARBA" id="ARBA00005968"/>
    </source>
</evidence>
<keyword evidence="18 42" id="KW-0106">Calcium</keyword>
<dbReference type="SUPFAM" id="SSF49309">
    <property type="entry name" value="Transglutaminase, two C-terminal domains"/>
    <property type="match status" value="2"/>
</dbReference>
<dbReference type="InterPro" id="IPR036985">
    <property type="entry name" value="Transglutaminase-like_sf"/>
</dbReference>
<dbReference type="PANTHER" id="PTHR11590">
    <property type="entry name" value="PROTEIN-GLUTAMINE GAMMA-GLUTAMYLTRANSFERASE"/>
    <property type="match status" value="1"/>
</dbReference>
<evidence type="ECO:0000256" key="42">
    <source>
        <dbReference type="PIRSR" id="PIRSR000459-2"/>
    </source>
</evidence>
<evidence type="ECO:0000256" key="36">
    <source>
        <dbReference type="ARBA" id="ARBA00043138"/>
    </source>
</evidence>
<name>I3K0I8_ORENI</name>
<evidence type="ECO:0000259" key="44">
    <source>
        <dbReference type="SMART" id="SM00460"/>
    </source>
</evidence>
<dbReference type="InterPro" id="IPR013783">
    <property type="entry name" value="Ig-like_fold"/>
</dbReference>
<evidence type="ECO:0000256" key="31">
    <source>
        <dbReference type="ARBA" id="ARBA00042099"/>
    </source>
</evidence>
<comment type="catalytic activity">
    <reaction evidence="39">
        <text>L-glutaminyl-[protein] + (R)-noradrenaline = 5-(R)-noradrenalinyl-L-glutamyl-[protein] + NH4(+)</text>
        <dbReference type="Rhea" id="RHEA:66560"/>
        <dbReference type="Rhea" id="RHEA-COMP:10207"/>
        <dbReference type="Rhea" id="RHEA-COMP:17054"/>
        <dbReference type="ChEBI" id="CHEBI:28938"/>
        <dbReference type="ChEBI" id="CHEBI:30011"/>
        <dbReference type="ChEBI" id="CHEBI:72587"/>
        <dbReference type="ChEBI" id="CHEBI:167178"/>
    </reaction>
    <physiologicalReaction direction="left-to-right" evidence="39">
        <dbReference type="Rhea" id="RHEA:66561"/>
    </physiologicalReaction>
</comment>
<reference evidence="45" key="2">
    <citation type="submission" date="2025-08" db="UniProtKB">
        <authorList>
            <consortium name="Ensembl"/>
        </authorList>
    </citation>
    <scope>IDENTIFICATION</scope>
</reference>
<dbReference type="Pfam" id="PF00927">
    <property type="entry name" value="Transglut_C"/>
    <property type="match status" value="1"/>
</dbReference>
<proteinExistence type="inferred from homology"/>
<evidence type="ECO:0000256" key="5">
    <source>
        <dbReference type="ARBA" id="ARBA00004498"/>
    </source>
</evidence>
<dbReference type="GO" id="GO:0007399">
    <property type="term" value="P:nervous system development"/>
    <property type="evidence" value="ECO:0007669"/>
    <property type="project" value="UniProtKB-ARBA"/>
</dbReference>
<evidence type="ECO:0000256" key="25">
    <source>
        <dbReference type="ARBA" id="ARBA00036377"/>
    </source>
</evidence>
<evidence type="ECO:0000256" key="23">
    <source>
        <dbReference type="ARBA" id="ARBA00023315"/>
    </source>
</evidence>
<keyword evidence="10" id="KW-0963">Cytoplasm</keyword>
<evidence type="ECO:0000256" key="41">
    <source>
        <dbReference type="PIRSR" id="PIRSR000459-1"/>
    </source>
</evidence>
<dbReference type="InterPro" id="IPR036238">
    <property type="entry name" value="Transglutaminase_C_sf"/>
</dbReference>
<dbReference type="SMART" id="SM00460">
    <property type="entry name" value="TGc"/>
    <property type="match status" value="1"/>
</dbReference>
<dbReference type="InterPro" id="IPR002931">
    <property type="entry name" value="Transglutaminase-like"/>
</dbReference>
<comment type="subcellular location">
    <subcellularLocation>
        <location evidence="3">Cell membrane</location>
    </subcellularLocation>
    <subcellularLocation>
        <location evidence="4">Chromosome</location>
    </subcellularLocation>
    <subcellularLocation>
        <location evidence="6">Cytoplasm</location>
        <location evidence="6">Cytosol</location>
    </subcellularLocation>
    <subcellularLocation>
        <location evidence="2">Mitochondrion</location>
    </subcellularLocation>
    <subcellularLocation>
        <location evidence="1">Nucleus</location>
    </subcellularLocation>
    <subcellularLocation>
        <location evidence="5">Secreted</location>
        <location evidence="5">Extracellular space</location>
        <location evidence="5">Extracellular matrix</location>
    </subcellularLocation>
</comment>
<evidence type="ECO:0000256" key="32">
    <source>
        <dbReference type="ARBA" id="ARBA00042105"/>
    </source>
</evidence>
<dbReference type="PIRSF" id="PIRSF000459">
    <property type="entry name" value="TGM_EBP42"/>
    <property type="match status" value="1"/>
</dbReference>
<evidence type="ECO:0000256" key="2">
    <source>
        <dbReference type="ARBA" id="ARBA00004173"/>
    </source>
</evidence>
<comment type="catalytic activity">
    <reaction evidence="38">
        <text>L-glutaminyl-[protein] + histamine = 5-histaminyl-L-glutamyl-[protein] + NH4(+)</text>
        <dbReference type="Rhea" id="RHEA:66564"/>
        <dbReference type="Rhea" id="RHEA-COMP:10207"/>
        <dbReference type="Rhea" id="RHEA-COMP:17056"/>
        <dbReference type="ChEBI" id="CHEBI:28938"/>
        <dbReference type="ChEBI" id="CHEBI:30011"/>
        <dbReference type="ChEBI" id="CHEBI:58432"/>
        <dbReference type="ChEBI" id="CHEBI:167179"/>
    </reaction>
    <physiologicalReaction direction="left-to-right" evidence="38">
        <dbReference type="Rhea" id="RHEA:66565"/>
    </physiologicalReaction>
</comment>
<dbReference type="InterPro" id="IPR038765">
    <property type="entry name" value="Papain-like_cys_pep_sf"/>
</dbReference>
<feature type="binding site" evidence="42">
    <location>
        <position position="449"/>
    </location>
    <ligand>
        <name>Ca(2+)</name>
        <dbReference type="ChEBI" id="CHEBI:29108"/>
    </ligand>
</feature>
<evidence type="ECO:0000256" key="43">
    <source>
        <dbReference type="SAM" id="MobiDB-lite"/>
    </source>
</evidence>
<dbReference type="GO" id="GO:0005694">
    <property type="term" value="C:chromosome"/>
    <property type="evidence" value="ECO:0007669"/>
    <property type="project" value="UniProtKB-SubCell"/>
</dbReference>
<keyword evidence="21" id="KW-0472">Membrane</keyword>
<dbReference type="Ensembl" id="ENSONIT00000014644.2">
    <property type="protein sequence ID" value="ENSONIP00000014633.2"/>
    <property type="gene ID" value="ENSONIG00000011621.2"/>
</dbReference>
<evidence type="ECO:0000256" key="26">
    <source>
        <dbReference type="ARBA" id="ARBA00036876"/>
    </source>
</evidence>
<evidence type="ECO:0000256" key="35">
    <source>
        <dbReference type="ARBA" id="ARBA00043104"/>
    </source>
</evidence>
<dbReference type="HOGENOM" id="CLU_013435_1_0_1"/>
<evidence type="ECO:0000256" key="18">
    <source>
        <dbReference type="ARBA" id="ARBA00022837"/>
    </source>
</evidence>
<dbReference type="SUPFAM" id="SSF54001">
    <property type="entry name" value="Cysteine proteinases"/>
    <property type="match status" value="1"/>
</dbReference>
<comment type="catalytic activity">
    <reaction evidence="40">
        <text>L-glutaminyl-[protein] + dopamine = 5-dopaminyl-L-glutamyl-[protein] + NH4(+)</text>
        <dbReference type="Rhea" id="RHEA:66556"/>
        <dbReference type="Rhea" id="RHEA-COMP:10207"/>
        <dbReference type="Rhea" id="RHEA-COMP:17053"/>
        <dbReference type="ChEBI" id="CHEBI:28938"/>
        <dbReference type="ChEBI" id="CHEBI:30011"/>
        <dbReference type="ChEBI" id="CHEBI:59905"/>
        <dbReference type="ChEBI" id="CHEBI:167175"/>
    </reaction>
    <physiologicalReaction direction="left-to-right" evidence="40">
        <dbReference type="Rhea" id="RHEA:66557"/>
    </physiologicalReaction>
</comment>
<dbReference type="Pfam" id="PF01841">
    <property type="entry name" value="Transglut_core"/>
    <property type="match status" value="1"/>
</dbReference>
<evidence type="ECO:0000256" key="22">
    <source>
        <dbReference type="ARBA" id="ARBA00023242"/>
    </source>
</evidence>
<dbReference type="eggNOG" id="ENOG502QTRA">
    <property type="taxonomic scope" value="Eukaryota"/>
</dbReference>
<evidence type="ECO:0000256" key="28">
    <source>
        <dbReference type="ARBA" id="ARBA00040561"/>
    </source>
</evidence>
<dbReference type="GO" id="GO:0006508">
    <property type="term" value="P:proteolysis"/>
    <property type="evidence" value="ECO:0007669"/>
    <property type="project" value="UniProtKB-KW"/>
</dbReference>
<evidence type="ECO:0000256" key="16">
    <source>
        <dbReference type="ARBA" id="ARBA00022741"/>
    </source>
</evidence>
<sequence length="691" mass="77592">MMANRINKVDFHCVANNTAHRTIEITRKQLIVRRGQPFLLTLEMLQSFSVGDTLLLTVETGPAPSERRGTRSQFGNPSPKYTSDVKAIWKYEIDRRAVLERGIVALSVTPPIDAPVGKYSLSAMTHGETTSLGTLVVLFNPWCSDDWVYLPEEGERQEYVMNEEGTVYTGTSHCIGSRPWIFGQFEEEMVDICLKILDANLKHIKDPAGDTSARCNPIYVSRVISAMVNSNDDQGVLVGRWDGKYSDGCSPTYWTSSVSILQRWFQNRCSPVKYGQCWVYAAVMCTVMRFFGIPCRVVTNFQSAHDSNNSLTIDECYDDYGVRSKETSESVWNFHVWVEGWMKRPDLMKGGMYDGWQVLDPTPQEKSEGVFCCGPAPVNAILRGDTDVKYDVPFVYAEVNADIVKWMIGTNGSKKKMYTDSMSVGQSISTKAVGSWKRVDITDSYKHKEGSAAERAIFKRAVRMNSKEGQGCDIEEAPQYVEMKIKEETKAINGQDVKLSLKLSSKDHTNKVLSVRVNAQAMRYNGNPAGNILNKVQHVTLLSRQDVAIPLLIPFADYSKHMVNCDSIKVSAVASDSDEYYQTETNITLEQPVISMKVLDPVHVNREMTLEVEFKNPLNERLRNCSLTVIGCGLFKSDYVKSDLREVEPNATLRVKITTTPYRAGLKTVVADFDCSSFRDIKSSCIVDVKP</sequence>
<feature type="compositionally biased region" description="Polar residues" evidence="43">
    <location>
        <begin position="71"/>
        <end position="80"/>
    </location>
</feature>
<evidence type="ECO:0000256" key="9">
    <source>
        <dbReference type="ARBA" id="ARBA00022475"/>
    </source>
</evidence>
<evidence type="ECO:0000256" key="20">
    <source>
        <dbReference type="ARBA" id="ARBA00023134"/>
    </source>
</evidence>
<keyword evidence="46" id="KW-1185">Reference proteome</keyword>
<dbReference type="EC" id="2.3.2.13" evidence="24"/>
<evidence type="ECO:0000256" key="1">
    <source>
        <dbReference type="ARBA" id="ARBA00004123"/>
    </source>
</evidence>
<dbReference type="RefSeq" id="XP_019218997.1">
    <property type="nucleotide sequence ID" value="XM_019363452.2"/>
</dbReference>
<feature type="binding site" evidence="42">
    <location>
        <position position="400"/>
    </location>
    <ligand>
        <name>Ca(2+)</name>
        <dbReference type="ChEBI" id="CHEBI:29108"/>
    </ligand>
</feature>
<evidence type="ECO:0000256" key="10">
    <source>
        <dbReference type="ARBA" id="ARBA00022490"/>
    </source>
</evidence>
<evidence type="ECO:0000256" key="17">
    <source>
        <dbReference type="ARBA" id="ARBA00022801"/>
    </source>
</evidence>
<keyword evidence="8" id="KW-0158">Chromosome</keyword>
<evidence type="ECO:0000256" key="6">
    <source>
        <dbReference type="ARBA" id="ARBA00004514"/>
    </source>
</evidence>
<evidence type="ECO:0000256" key="39">
    <source>
        <dbReference type="ARBA" id="ARBA00048230"/>
    </source>
</evidence>
<evidence type="ECO:0000256" key="37">
    <source>
        <dbReference type="ARBA" id="ARBA00047868"/>
    </source>
</evidence>
<evidence type="ECO:0000256" key="12">
    <source>
        <dbReference type="ARBA" id="ARBA00022530"/>
    </source>
</evidence>
<comment type="cofactor">
    <cofactor evidence="42">
        <name>Ca(2+)</name>
        <dbReference type="ChEBI" id="CHEBI:29108"/>
    </cofactor>
    <text evidence="42">Binds 1 Ca(2+) ion per subunit.</text>
</comment>
<keyword evidence="22" id="KW-0539">Nucleus</keyword>
<dbReference type="Pfam" id="PF00868">
    <property type="entry name" value="Transglut_N"/>
    <property type="match status" value="1"/>
</dbReference>
<dbReference type="InterPro" id="IPR014756">
    <property type="entry name" value="Ig_E-set"/>
</dbReference>
<evidence type="ECO:0000256" key="4">
    <source>
        <dbReference type="ARBA" id="ARBA00004286"/>
    </source>
</evidence>
<evidence type="ECO:0000256" key="21">
    <source>
        <dbReference type="ARBA" id="ARBA00023136"/>
    </source>
</evidence>
<keyword evidence="23" id="KW-0012">Acyltransferase</keyword>
<feature type="binding site" evidence="42">
    <location>
        <position position="402"/>
    </location>
    <ligand>
        <name>Ca(2+)</name>
        <dbReference type="ChEBI" id="CHEBI:29108"/>
    </ligand>
</feature>
<dbReference type="GO" id="GO:0050568">
    <property type="term" value="F:protein-glutamine glutaminase activity"/>
    <property type="evidence" value="ECO:0007669"/>
    <property type="project" value="UniProtKB-EC"/>
</dbReference>
<dbReference type="Gene3D" id="2.60.40.10">
    <property type="entry name" value="Immunoglobulins"/>
    <property type="match status" value="3"/>
</dbReference>
<reference evidence="46" key="1">
    <citation type="submission" date="2012-01" db="EMBL/GenBank/DDBJ databases">
        <title>The Genome Sequence of Oreochromis niloticus (Nile Tilapia).</title>
        <authorList>
            <consortium name="Broad Institute Genome Assembly Team"/>
            <consortium name="Broad Institute Sequencing Platform"/>
            <person name="Di Palma F."/>
            <person name="Johnson J."/>
            <person name="Lander E.S."/>
            <person name="Lindblad-Toh K."/>
        </authorList>
    </citation>
    <scope>NUCLEOTIDE SEQUENCE [LARGE SCALE GENOMIC DNA]</scope>
</reference>
<dbReference type="GO" id="GO:0005829">
    <property type="term" value="C:cytosol"/>
    <property type="evidence" value="ECO:0007669"/>
    <property type="project" value="UniProtKB-SubCell"/>
</dbReference>
<evidence type="ECO:0000256" key="15">
    <source>
        <dbReference type="ARBA" id="ARBA00022723"/>
    </source>
</evidence>
<dbReference type="InterPro" id="IPR023608">
    <property type="entry name" value="Transglutaminase_animal"/>
</dbReference>
<feature type="active site" evidence="41">
    <location>
        <position position="335"/>
    </location>
</feature>
<evidence type="ECO:0000256" key="13">
    <source>
        <dbReference type="ARBA" id="ARBA00022670"/>
    </source>
</evidence>
<feature type="binding site" evidence="42">
    <location>
        <position position="454"/>
    </location>
    <ligand>
        <name>Ca(2+)</name>
        <dbReference type="ChEBI" id="CHEBI:29108"/>
    </ligand>
</feature>
<dbReference type="GO" id="GO:0008233">
    <property type="term" value="F:peptidase activity"/>
    <property type="evidence" value="ECO:0007669"/>
    <property type="project" value="UniProtKB-KW"/>
</dbReference>
<dbReference type="STRING" id="8128.ENSONIP00000014633"/>
<dbReference type="InterPro" id="IPR050779">
    <property type="entry name" value="Transglutaminase"/>
</dbReference>
<evidence type="ECO:0000256" key="14">
    <source>
        <dbReference type="ARBA" id="ARBA00022679"/>
    </source>
</evidence>
<dbReference type="Proteomes" id="UP000005207">
    <property type="component" value="Linkage group LG3"/>
</dbReference>
<evidence type="ECO:0000256" key="34">
    <source>
        <dbReference type="ARBA" id="ARBA00042912"/>
    </source>
</evidence>
<gene>
    <name evidence="45" type="primary">LOC100699335</name>
</gene>
<keyword evidence="15 42" id="KW-0479">Metal-binding</keyword>
<dbReference type="Gene3D" id="3.90.260.10">
    <property type="entry name" value="Transglutaminase-like"/>
    <property type="match status" value="1"/>
</dbReference>
<dbReference type="GO" id="GO:0046872">
    <property type="term" value="F:metal ion binding"/>
    <property type="evidence" value="ECO:0007669"/>
    <property type="project" value="UniProtKB-KW"/>
</dbReference>
<evidence type="ECO:0000256" key="8">
    <source>
        <dbReference type="ARBA" id="ARBA00022454"/>
    </source>
</evidence>
<evidence type="ECO:0000256" key="24">
    <source>
        <dbReference type="ARBA" id="ARBA00024222"/>
    </source>
</evidence>
<evidence type="ECO:0000256" key="29">
    <source>
        <dbReference type="ARBA" id="ARBA00041650"/>
    </source>
</evidence>
<evidence type="ECO:0000256" key="11">
    <source>
        <dbReference type="ARBA" id="ARBA00022525"/>
    </source>
</evidence>
<keyword evidence="13" id="KW-0645">Protease</keyword>
<keyword evidence="17" id="KW-0378">Hydrolase</keyword>
<feature type="active site" evidence="41">
    <location>
        <position position="360"/>
    </location>
</feature>
<dbReference type="KEGG" id="onl:100699335"/>
<dbReference type="FunFam" id="3.90.260.10:FF:000001">
    <property type="entry name" value="Protein-glutamine gamma-glutamyltransferase 2"/>
    <property type="match status" value="1"/>
</dbReference>
<dbReference type="PANTHER" id="PTHR11590:SF6">
    <property type="entry name" value="PROTEIN-GLUTAMINE GAMMA-GLUTAMYLTRANSFERASE 2"/>
    <property type="match status" value="1"/>
</dbReference>
<comment type="catalytic activity">
    <reaction evidence="25">
        <text>L-glutaminyl-[protein] + serotonin = 5-serotonyl-L-glutamyl-[protein] + NH4(+)</text>
        <dbReference type="Rhea" id="RHEA:66552"/>
        <dbReference type="Rhea" id="RHEA-COMP:10207"/>
        <dbReference type="Rhea" id="RHEA-COMP:17052"/>
        <dbReference type="ChEBI" id="CHEBI:28938"/>
        <dbReference type="ChEBI" id="CHEBI:30011"/>
        <dbReference type="ChEBI" id="CHEBI:167174"/>
        <dbReference type="ChEBI" id="CHEBI:350546"/>
    </reaction>
    <physiologicalReaction direction="left-to-right" evidence="25">
        <dbReference type="Rhea" id="RHEA:66553"/>
    </physiologicalReaction>
</comment>
<feature type="domain" description="Transglutaminase-like" evidence="44">
    <location>
        <begin position="269"/>
        <end position="363"/>
    </location>
</feature>
<dbReference type="InterPro" id="IPR008958">
    <property type="entry name" value="Transglutaminase_C"/>
</dbReference>
<protein>
    <recommendedName>
        <fullName evidence="28">Protein-glutamine gamma-glutamyltransferase 2</fullName>
        <ecNumber evidence="24">2.3.2.13</ecNumber>
        <ecNumber evidence="27">3.5.1.44</ecNumber>
    </recommendedName>
    <alternativeName>
        <fullName evidence="31">Isopeptidase TGM2</fullName>
    </alternativeName>
    <alternativeName>
        <fullName evidence="33">Protein-glutamine deamidase TGM2</fullName>
    </alternativeName>
    <alternativeName>
        <fullName evidence="32">Protein-glutamine dopaminyltransferase TGM2</fullName>
    </alternativeName>
    <alternativeName>
        <fullName evidence="35">Protein-glutamine histaminyltransferase TGM2</fullName>
    </alternativeName>
    <alternativeName>
        <fullName evidence="36">Protein-glutamine noradrenalinyltransferase TGM2</fullName>
    </alternativeName>
    <alternativeName>
        <fullName evidence="34">Protein-glutamine serotonyltransferase TGM2</fullName>
    </alternativeName>
    <alternativeName>
        <fullName evidence="30">Tissue transglutaminase</fullName>
    </alternativeName>
    <alternativeName>
        <fullName evidence="29">Transglutaminase-2</fullName>
    </alternativeName>
</protein>
<dbReference type="SUPFAM" id="SSF81296">
    <property type="entry name" value="E set domains"/>
    <property type="match status" value="1"/>
</dbReference>
<dbReference type="EC" id="3.5.1.44" evidence="27"/>
<dbReference type="GO" id="GO:0005739">
    <property type="term" value="C:mitochondrion"/>
    <property type="evidence" value="ECO:0007669"/>
    <property type="project" value="UniProtKB-SubCell"/>
</dbReference>
<feature type="region of interest" description="Disordered" evidence="43">
    <location>
        <begin position="61"/>
        <end position="80"/>
    </location>
</feature>
<evidence type="ECO:0000256" key="27">
    <source>
        <dbReference type="ARBA" id="ARBA00039019"/>
    </source>
</evidence>
<evidence type="ECO:0000256" key="38">
    <source>
        <dbReference type="ARBA" id="ARBA00047876"/>
    </source>
</evidence>
<keyword evidence="11" id="KW-0964">Secreted</keyword>
<evidence type="ECO:0000256" key="40">
    <source>
        <dbReference type="ARBA" id="ARBA00048365"/>
    </source>
</evidence>
<keyword evidence="20" id="KW-0342">GTP-binding</keyword>
<dbReference type="InterPro" id="IPR001102">
    <property type="entry name" value="Transglutaminase_N"/>
</dbReference>
<dbReference type="GO" id="GO:0005634">
    <property type="term" value="C:nucleus"/>
    <property type="evidence" value="ECO:0007669"/>
    <property type="project" value="UniProtKB-SubCell"/>
</dbReference>
<feature type="active site" evidence="41">
    <location>
        <position position="277"/>
    </location>
</feature>
<dbReference type="GeneTree" id="ENSGT01050000244866"/>
<keyword evidence="12" id="KW-0272">Extracellular matrix</keyword>
<keyword evidence="14" id="KW-0808">Transferase</keyword>
<evidence type="ECO:0000256" key="19">
    <source>
        <dbReference type="ARBA" id="ARBA00023128"/>
    </source>
</evidence>
<reference evidence="45" key="3">
    <citation type="submission" date="2025-09" db="UniProtKB">
        <authorList>
            <consortium name="Ensembl"/>
        </authorList>
    </citation>
    <scope>IDENTIFICATION</scope>
</reference>
<dbReference type="FunFam" id="2.60.40.10:FF:000090">
    <property type="entry name" value="Protein-glutamine gamma-glutamyltransferase 2"/>
    <property type="match status" value="1"/>
</dbReference>
<dbReference type="GO" id="GO:0003810">
    <property type="term" value="F:protein-glutamine gamma-glutamyltransferase activity"/>
    <property type="evidence" value="ECO:0007669"/>
    <property type="project" value="UniProtKB-EC"/>
</dbReference>
<accession>I3K0I8</accession>
<evidence type="ECO:0000313" key="45">
    <source>
        <dbReference type="Ensembl" id="ENSONIP00000014633.2"/>
    </source>
</evidence>
<organism evidence="45 46">
    <name type="scientific">Oreochromis niloticus</name>
    <name type="common">Nile tilapia</name>
    <name type="synonym">Tilapia nilotica</name>
    <dbReference type="NCBI Taxonomy" id="8128"/>
    <lineage>
        <taxon>Eukaryota</taxon>
        <taxon>Metazoa</taxon>
        <taxon>Chordata</taxon>
        <taxon>Craniata</taxon>
        <taxon>Vertebrata</taxon>
        <taxon>Euteleostomi</taxon>
        <taxon>Actinopterygii</taxon>
        <taxon>Neopterygii</taxon>
        <taxon>Teleostei</taxon>
        <taxon>Neoteleostei</taxon>
        <taxon>Acanthomorphata</taxon>
        <taxon>Ovalentaria</taxon>
        <taxon>Cichlomorphae</taxon>
        <taxon>Cichliformes</taxon>
        <taxon>Cichlidae</taxon>
        <taxon>African cichlids</taxon>
        <taxon>Pseudocrenilabrinae</taxon>
        <taxon>Oreochromini</taxon>
        <taxon>Oreochromis</taxon>
    </lineage>
</organism>
<keyword evidence="9" id="KW-1003">Cell membrane</keyword>
<keyword evidence="16" id="KW-0547">Nucleotide-binding</keyword>
<evidence type="ECO:0000256" key="3">
    <source>
        <dbReference type="ARBA" id="ARBA00004236"/>
    </source>
</evidence>
<keyword evidence="19" id="KW-0496">Mitochondrion</keyword>
<dbReference type="AlphaFoldDB" id="I3K0I8"/>
<evidence type="ECO:0000256" key="30">
    <source>
        <dbReference type="ARBA" id="ARBA00041677"/>
    </source>
</evidence>
<dbReference type="GO" id="GO:0005525">
    <property type="term" value="F:GTP binding"/>
    <property type="evidence" value="ECO:0007669"/>
    <property type="project" value="UniProtKB-KW"/>
</dbReference>
<comment type="catalytic activity">
    <reaction evidence="37">
        <text>L-glutaminyl-[protein] + H2O = L-glutamyl-[protein] + NH4(+)</text>
        <dbReference type="Rhea" id="RHEA:16441"/>
        <dbReference type="Rhea" id="RHEA-COMP:10207"/>
        <dbReference type="Rhea" id="RHEA-COMP:10208"/>
        <dbReference type="ChEBI" id="CHEBI:15377"/>
        <dbReference type="ChEBI" id="CHEBI:28938"/>
        <dbReference type="ChEBI" id="CHEBI:29973"/>
        <dbReference type="ChEBI" id="CHEBI:30011"/>
        <dbReference type="EC" id="3.5.1.44"/>
    </reaction>
    <physiologicalReaction direction="left-to-right" evidence="37">
        <dbReference type="Rhea" id="RHEA:16442"/>
    </physiologicalReaction>
</comment>
<comment type="catalytic activity">
    <reaction evidence="26">
        <text>L-glutaminyl-[protein] + L-lysyl-[protein] = [protein]-L-lysyl-N(6)-5-L-glutamyl-[protein] + NH4(+)</text>
        <dbReference type="Rhea" id="RHEA:54816"/>
        <dbReference type="Rhea" id="RHEA-COMP:9752"/>
        <dbReference type="Rhea" id="RHEA-COMP:10207"/>
        <dbReference type="Rhea" id="RHEA-COMP:14005"/>
        <dbReference type="ChEBI" id="CHEBI:28938"/>
        <dbReference type="ChEBI" id="CHEBI:29969"/>
        <dbReference type="ChEBI" id="CHEBI:30011"/>
        <dbReference type="ChEBI" id="CHEBI:138370"/>
        <dbReference type="EC" id="2.3.2.13"/>
    </reaction>
    <physiologicalReaction direction="left-to-right" evidence="26">
        <dbReference type="Rhea" id="RHEA:54817"/>
    </physiologicalReaction>
</comment>
<comment type="similarity">
    <text evidence="7">Belongs to the transglutaminase superfamily. Transglutaminase family.</text>
</comment>
<dbReference type="GeneID" id="100699335"/>